<dbReference type="Pfam" id="PF06862">
    <property type="entry name" value="Utp25_C"/>
    <property type="match status" value="1"/>
</dbReference>
<feature type="domain" description="UTP25 C-terminal" evidence="10">
    <location>
        <begin position="318"/>
        <end position="496"/>
    </location>
</feature>
<evidence type="ECO:0000256" key="8">
    <source>
        <dbReference type="ARBA" id="ARBA00023274"/>
    </source>
</evidence>
<accession>A0A1E4TD91</accession>
<name>A0A1E4TD91_9ASCO</name>
<dbReference type="GO" id="GO:0034511">
    <property type="term" value="F:U3 snoRNA binding"/>
    <property type="evidence" value="ECO:0007669"/>
    <property type="project" value="EnsemblFungi"/>
</dbReference>
<dbReference type="InterPro" id="IPR053939">
    <property type="entry name" value="UTP25_C"/>
</dbReference>
<dbReference type="PANTHER" id="PTHR12933">
    <property type="entry name" value="ORF PROTEIN-RELATED"/>
    <property type="match status" value="1"/>
</dbReference>
<evidence type="ECO:0000259" key="11">
    <source>
        <dbReference type="Pfam" id="PF22916"/>
    </source>
</evidence>
<dbReference type="InterPro" id="IPR010678">
    <property type="entry name" value="UTP25"/>
</dbReference>
<dbReference type="EMBL" id="KV453843">
    <property type="protein sequence ID" value="ODV89730.1"/>
    <property type="molecule type" value="Genomic_DNA"/>
</dbReference>
<dbReference type="Gene3D" id="3.40.50.300">
    <property type="entry name" value="P-loop containing nucleotide triphosphate hydrolases"/>
    <property type="match status" value="1"/>
</dbReference>
<keyword evidence="5 9" id="KW-0690">Ribosome biogenesis</keyword>
<comment type="subunit">
    <text evidence="9">Component of the ribosomal small subunit (SSU) processome composed of at least 40 protein subunits and snoRNA U3.</text>
</comment>
<dbReference type="GO" id="GO:0032040">
    <property type="term" value="C:small-subunit processome"/>
    <property type="evidence" value="ECO:0007669"/>
    <property type="project" value="EnsemblFungi"/>
</dbReference>
<keyword evidence="6 9" id="KW-0698">rRNA processing</keyword>
<dbReference type="AlphaFoldDB" id="A0A1E4TD91"/>
<keyword evidence="7 9" id="KW-0539">Nucleus</keyword>
<sequence length="496" mass="57251">PSAKSLSSLFIREKLREPFNSLNGELTPLQKRLAPLICGYKDILFTPETYRNQPEIRKLYILHCLNHVLKTRKTILKNNEKLAVNSDLELRDQGFTRPRVLIIVPTRKFCYDIVEDLLKILNPDQVENHKRFTNEFESDTPDLVKRKPEDFQFLFGGNTDDNFRLGIKLTRKAAKIYSDFYSSDIIIGSALGLRLAISDEDGDDIAARKRHDHDFLSSIEVCIVDYTDAIAEQNWSHLMHVFKYMNKMPEKPHGCDFSRVRTFYLDEKADEMRQTIVLSEYITPEINALHNRGKNVSGKQKFKPVFDKNIAETTKVQYERIGGRTGMSIVDEPDVRFKHFTSVIMPSIARTAPIREQPGSGVVVVVPDYIDFVRLRNYMKKNSVGLPSFESVSEYSSGADIARARTLFADGRKHVLLYTWRAHHYRRYMLKGVRKVVMYSLPSNPLYFREFLSMVEQNNRLQGVDGESGQVRAIFSRYDSLKLERIVGSDAAKRMV</sequence>
<gene>
    <name evidence="12" type="ORF">CANCADRAFT_20476</name>
</gene>
<evidence type="ECO:0000313" key="12">
    <source>
        <dbReference type="EMBL" id="ODV89730.1"/>
    </source>
</evidence>
<evidence type="ECO:0000256" key="4">
    <source>
        <dbReference type="ARBA" id="ARBA00015422"/>
    </source>
</evidence>
<evidence type="ECO:0000259" key="10">
    <source>
        <dbReference type="Pfam" id="PF06862"/>
    </source>
</evidence>
<evidence type="ECO:0000256" key="3">
    <source>
        <dbReference type="ARBA" id="ARBA00009223"/>
    </source>
</evidence>
<dbReference type="InterPro" id="IPR053940">
    <property type="entry name" value="UTP25_NTPase-like"/>
</dbReference>
<evidence type="ECO:0000256" key="9">
    <source>
        <dbReference type="RuleBase" id="RU365070"/>
    </source>
</evidence>
<feature type="non-terminal residue" evidence="12">
    <location>
        <position position="1"/>
    </location>
</feature>
<organism evidence="12 13">
    <name type="scientific">Tortispora caseinolytica NRRL Y-17796</name>
    <dbReference type="NCBI Taxonomy" id="767744"/>
    <lineage>
        <taxon>Eukaryota</taxon>
        <taxon>Fungi</taxon>
        <taxon>Dikarya</taxon>
        <taxon>Ascomycota</taxon>
        <taxon>Saccharomycotina</taxon>
        <taxon>Trigonopsidomycetes</taxon>
        <taxon>Trigonopsidales</taxon>
        <taxon>Trigonopsidaceae</taxon>
        <taxon>Tortispora</taxon>
    </lineage>
</organism>
<reference evidence="13" key="1">
    <citation type="submission" date="2016-02" db="EMBL/GenBank/DDBJ databases">
        <title>Comparative genomics of biotechnologically important yeasts.</title>
        <authorList>
            <consortium name="DOE Joint Genome Institute"/>
            <person name="Riley R."/>
            <person name="Haridas S."/>
            <person name="Wolfe K.H."/>
            <person name="Lopes M.R."/>
            <person name="Hittinger C.T."/>
            <person name="Goker M."/>
            <person name="Salamov A."/>
            <person name="Wisecaver J."/>
            <person name="Long T.M."/>
            <person name="Aerts A.L."/>
            <person name="Barry K."/>
            <person name="Choi C."/>
            <person name="Clum A."/>
            <person name="Coughlan A.Y."/>
            <person name="Deshpande S."/>
            <person name="Douglass A.P."/>
            <person name="Hanson S.J."/>
            <person name="Klenk H.-P."/>
            <person name="Labutti K."/>
            <person name="Lapidus A."/>
            <person name="Lindquist E."/>
            <person name="Lipzen A."/>
            <person name="Meier-Kolthoff J.P."/>
            <person name="Ohm R.A."/>
            <person name="Otillar R.P."/>
            <person name="Pangilinan J."/>
            <person name="Peng Y."/>
            <person name="Rokas A."/>
            <person name="Rosa C.A."/>
            <person name="Scheuner C."/>
            <person name="Sibirny A.A."/>
            <person name="Slot J.C."/>
            <person name="Stielow J.B."/>
            <person name="Sun H."/>
            <person name="Kurtzman C.P."/>
            <person name="Blackwell M."/>
            <person name="Jeffries T.W."/>
            <person name="Grigoriev I.V."/>
        </authorList>
    </citation>
    <scope>NUCLEOTIDE SEQUENCE [LARGE SCALE GENOMIC DNA]</scope>
    <source>
        <strain evidence="13">NRRL Y-17796</strain>
    </source>
</reference>
<keyword evidence="13" id="KW-1185">Reference proteome</keyword>
<protein>
    <recommendedName>
        <fullName evidence="4 9">U3 small nucleolar RNA-associated protein 25</fullName>
        <shortName evidence="9">U3 snoRNA-associated protein 25</shortName>
    </recommendedName>
</protein>
<keyword evidence="8 9" id="KW-0687">Ribonucleoprotein</keyword>
<dbReference type="InterPro" id="IPR027417">
    <property type="entry name" value="P-loop_NTPase"/>
</dbReference>
<evidence type="ECO:0000313" key="13">
    <source>
        <dbReference type="Proteomes" id="UP000095023"/>
    </source>
</evidence>
<comment type="function">
    <text evidence="1 9">DEAD-box RNA helicase-like protein required for pre-18S rRNA processing, specifically at sites A0, A1, and A2.</text>
</comment>
<evidence type="ECO:0000256" key="6">
    <source>
        <dbReference type="ARBA" id="ARBA00022552"/>
    </source>
</evidence>
<proteinExistence type="inferred from homology"/>
<dbReference type="OrthoDB" id="10264378at2759"/>
<feature type="non-terminal residue" evidence="12">
    <location>
        <position position="496"/>
    </location>
</feature>
<evidence type="ECO:0000256" key="1">
    <source>
        <dbReference type="ARBA" id="ARBA00002883"/>
    </source>
</evidence>
<comment type="subcellular location">
    <subcellularLocation>
        <location evidence="2 9">Nucleus</location>
        <location evidence="2 9">Nucleolus</location>
    </subcellularLocation>
</comment>
<dbReference type="Pfam" id="PF22916">
    <property type="entry name" value="UTP25_NTPase-like"/>
    <property type="match status" value="1"/>
</dbReference>
<dbReference type="GO" id="GO:0000462">
    <property type="term" value="P:maturation of SSU-rRNA from tricistronic rRNA transcript (SSU-rRNA, 5.8S rRNA, LSU-rRNA)"/>
    <property type="evidence" value="ECO:0007669"/>
    <property type="project" value="EnsemblFungi"/>
</dbReference>
<dbReference type="Proteomes" id="UP000095023">
    <property type="component" value="Unassembled WGS sequence"/>
</dbReference>
<dbReference type="GO" id="GO:0019843">
    <property type="term" value="F:rRNA binding"/>
    <property type="evidence" value="ECO:0007669"/>
    <property type="project" value="EnsemblFungi"/>
</dbReference>
<comment type="similarity">
    <text evidence="3 9">Belongs to the UTP25 family.</text>
</comment>
<evidence type="ECO:0000256" key="5">
    <source>
        <dbReference type="ARBA" id="ARBA00022517"/>
    </source>
</evidence>
<evidence type="ECO:0000256" key="7">
    <source>
        <dbReference type="ARBA" id="ARBA00023242"/>
    </source>
</evidence>
<evidence type="ECO:0000256" key="2">
    <source>
        <dbReference type="ARBA" id="ARBA00004604"/>
    </source>
</evidence>
<dbReference type="PANTHER" id="PTHR12933:SF0">
    <property type="entry name" value="U3 SMALL NUCLEOLAR RNA-ASSOCIATED PROTEIN 25 HOMOLOG"/>
    <property type="match status" value="1"/>
</dbReference>
<feature type="domain" description="UTP25 NTP hydrolase-like" evidence="11">
    <location>
        <begin position="40"/>
        <end position="299"/>
    </location>
</feature>